<keyword evidence="6" id="KW-0004">4Fe-4S</keyword>
<dbReference type="GO" id="GO:0032357">
    <property type="term" value="F:oxidized purine DNA binding"/>
    <property type="evidence" value="ECO:0007669"/>
    <property type="project" value="TreeGrafter"/>
</dbReference>
<dbReference type="Gene3D" id="1.10.1670.10">
    <property type="entry name" value="Helix-hairpin-Helix base-excision DNA repair enzymes (C-terminal)"/>
    <property type="match status" value="1"/>
</dbReference>
<dbReference type="InterPro" id="IPR023170">
    <property type="entry name" value="HhH_base_excis_C"/>
</dbReference>
<dbReference type="GO" id="GO:0000701">
    <property type="term" value="F:purine-specific mismatch base pair DNA N-glycosylase activity"/>
    <property type="evidence" value="ECO:0007669"/>
    <property type="project" value="UniProtKB-EC"/>
</dbReference>
<keyword evidence="18" id="KW-1185">Reference proteome</keyword>
<evidence type="ECO:0000256" key="6">
    <source>
        <dbReference type="ARBA" id="ARBA00022485"/>
    </source>
</evidence>
<comment type="catalytic activity">
    <reaction evidence="1">
        <text>Hydrolyzes free adenine bases from 7,8-dihydro-8-oxoguanine:adenine mismatched double-stranded DNA, leaving an apurinic site.</text>
        <dbReference type="EC" id="3.2.2.31"/>
    </reaction>
</comment>
<keyword evidence="10" id="KW-0408">Iron</keyword>
<sequence length="299" mass="32542">MNVTPSPQTNAASVSATLNAWFTENARDLPWRRDGFGAWGILVSEFMLQQTPVNRVIPRLEEWLARWPTPASLAAVPPSEAVRAWSSLGYPRRALWLHAAAVQITELHGGVVPSDLDDLLALTGIGDYTARAVATFAYGYRHPVVDTNTRRVIARAIAGAGEPSPPSRGRDLESMGKLLPQSAQEAALFNAAIMELGAVVCTSRSPHCDVCPIRNVCAWRAADYPEYTGTRKAGQKKFEGSDRQVRGLIMAELRSTHRSVTDAELDTLWPDSVQLRRALASLLADGLAMRAQGGYTLPV</sequence>
<dbReference type="EC" id="3.2.2.31" evidence="4"/>
<comment type="similarity">
    <text evidence="3">Belongs to the Nth/MutY family.</text>
</comment>
<dbReference type="Pfam" id="PF10576">
    <property type="entry name" value="EndIII_4Fe-2S"/>
    <property type="match status" value="1"/>
</dbReference>
<dbReference type="InterPro" id="IPR003651">
    <property type="entry name" value="Endonuclease3_FeS-loop_motif"/>
</dbReference>
<dbReference type="Pfam" id="PF00730">
    <property type="entry name" value="HhH-GPD"/>
    <property type="match status" value="1"/>
</dbReference>
<keyword evidence="8" id="KW-0227">DNA damage</keyword>
<dbReference type="GO" id="GO:0006284">
    <property type="term" value="P:base-excision repair"/>
    <property type="evidence" value="ECO:0007669"/>
    <property type="project" value="InterPro"/>
</dbReference>
<evidence type="ECO:0000256" key="10">
    <source>
        <dbReference type="ARBA" id="ARBA00023004"/>
    </source>
</evidence>
<evidence type="ECO:0000256" key="3">
    <source>
        <dbReference type="ARBA" id="ARBA00008343"/>
    </source>
</evidence>
<evidence type="ECO:0000256" key="11">
    <source>
        <dbReference type="ARBA" id="ARBA00023014"/>
    </source>
</evidence>
<dbReference type="Gene3D" id="1.10.340.30">
    <property type="entry name" value="Hypothetical protein, domain 2"/>
    <property type="match status" value="1"/>
</dbReference>
<dbReference type="InterPro" id="IPR003265">
    <property type="entry name" value="HhH-GPD_domain"/>
</dbReference>
<dbReference type="InterPro" id="IPR011257">
    <property type="entry name" value="DNA_glycosylase"/>
</dbReference>
<dbReference type="STRING" id="1424659.SAMN05216368_107136"/>
<keyword evidence="12" id="KW-0234">DNA repair</keyword>
<reference evidence="16 18" key="2">
    <citation type="submission" date="2019-03" db="EMBL/GenBank/DDBJ databases">
        <title>Genomics of glacier-inhabiting Cryobacterium strains.</title>
        <authorList>
            <person name="Liu Q."/>
            <person name="Xin Y.-H."/>
        </authorList>
    </citation>
    <scope>NUCLEOTIDE SEQUENCE [LARGE SCALE GENOMIC DNA]</scope>
    <source>
        <strain evidence="16 18">Hh8</strain>
    </source>
</reference>
<protein>
    <recommendedName>
        <fullName evidence="5">Adenine DNA glycosylase</fullName>
        <ecNumber evidence="4">3.2.2.31</ecNumber>
    </recommendedName>
</protein>
<evidence type="ECO:0000313" key="16">
    <source>
        <dbReference type="EMBL" id="TFB75621.1"/>
    </source>
</evidence>
<dbReference type="Proteomes" id="UP000298252">
    <property type="component" value="Unassembled WGS sequence"/>
</dbReference>
<dbReference type="RefSeq" id="WP_092340929.1">
    <property type="nucleotide sequence ID" value="NZ_FNIB01000007.1"/>
</dbReference>
<keyword evidence="9" id="KW-0378">Hydrolase</keyword>
<dbReference type="EMBL" id="FNIB01000007">
    <property type="protein sequence ID" value="SDN77616.1"/>
    <property type="molecule type" value="Genomic_DNA"/>
</dbReference>
<dbReference type="GO" id="GO:0046872">
    <property type="term" value="F:metal ion binding"/>
    <property type="evidence" value="ECO:0007669"/>
    <property type="project" value="UniProtKB-KW"/>
</dbReference>
<proteinExistence type="inferred from homology"/>
<comment type="cofactor">
    <cofactor evidence="2">
        <name>[4Fe-4S] cluster</name>
        <dbReference type="ChEBI" id="CHEBI:49883"/>
    </cofactor>
</comment>
<dbReference type="SMART" id="SM00478">
    <property type="entry name" value="ENDO3c"/>
    <property type="match status" value="1"/>
</dbReference>
<evidence type="ECO:0000256" key="13">
    <source>
        <dbReference type="ARBA" id="ARBA00023295"/>
    </source>
</evidence>
<gene>
    <name evidence="16" type="ORF">E3O21_12435</name>
    <name evidence="15" type="ORF">SAMN05216368_107136</name>
</gene>
<dbReference type="InterPro" id="IPR000445">
    <property type="entry name" value="HhH_motif"/>
</dbReference>
<evidence type="ECO:0000256" key="1">
    <source>
        <dbReference type="ARBA" id="ARBA00000843"/>
    </source>
</evidence>
<organism evidence="15 17">
    <name type="scientific">Cryobacterium flavum</name>
    <dbReference type="NCBI Taxonomy" id="1424659"/>
    <lineage>
        <taxon>Bacteria</taxon>
        <taxon>Bacillati</taxon>
        <taxon>Actinomycetota</taxon>
        <taxon>Actinomycetes</taxon>
        <taxon>Micrococcales</taxon>
        <taxon>Microbacteriaceae</taxon>
        <taxon>Cryobacterium</taxon>
    </lineage>
</organism>
<dbReference type="Pfam" id="PF00633">
    <property type="entry name" value="HHH"/>
    <property type="match status" value="1"/>
</dbReference>
<feature type="domain" description="HhH-GPD" evidence="14">
    <location>
        <begin position="47"/>
        <end position="199"/>
    </location>
</feature>
<evidence type="ECO:0000256" key="12">
    <source>
        <dbReference type="ARBA" id="ARBA00023204"/>
    </source>
</evidence>
<evidence type="ECO:0000313" key="17">
    <source>
        <dbReference type="Proteomes" id="UP000199639"/>
    </source>
</evidence>
<keyword evidence="7" id="KW-0479">Metal-binding</keyword>
<evidence type="ECO:0000256" key="7">
    <source>
        <dbReference type="ARBA" id="ARBA00022723"/>
    </source>
</evidence>
<name>A0A4V3I8M6_9MICO</name>
<dbReference type="PANTHER" id="PTHR42944:SF1">
    <property type="entry name" value="ADENINE DNA GLYCOSYLASE"/>
    <property type="match status" value="1"/>
</dbReference>
<dbReference type="AlphaFoldDB" id="A0A4V3I8M6"/>
<reference evidence="15 17" key="1">
    <citation type="submission" date="2016-10" db="EMBL/GenBank/DDBJ databases">
        <authorList>
            <person name="Varghese N."/>
            <person name="Submissions S."/>
        </authorList>
    </citation>
    <scope>NUCLEOTIDE SEQUENCE [LARGE SCALE GENOMIC DNA]</scope>
    <source>
        <strain evidence="15 17">CGMCC 1.11215</strain>
    </source>
</reference>
<evidence type="ECO:0000256" key="2">
    <source>
        <dbReference type="ARBA" id="ARBA00001966"/>
    </source>
</evidence>
<keyword evidence="11" id="KW-0411">Iron-sulfur</keyword>
<dbReference type="GO" id="GO:0051539">
    <property type="term" value="F:4 iron, 4 sulfur cluster binding"/>
    <property type="evidence" value="ECO:0007669"/>
    <property type="project" value="UniProtKB-KW"/>
</dbReference>
<dbReference type="EMBL" id="SOFD01000029">
    <property type="protein sequence ID" value="TFB75621.1"/>
    <property type="molecule type" value="Genomic_DNA"/>
</dbReference>
<dbReference type="GO" id="GO:0035485">
    <property type="term" value="F:adenine/guanine mispair binding"/>
    <property type="evidence" value="ECO:0007669"/>
    <property type="project" value="TreeGrafter"/>
</dbReference>
<evidence type="ECO:0000313" key="15">
    <source>
        <dbReference type="EMBL" id="SDN77616.1"/>
    </source>
</evidence>
<dbReference type="SUPFAM" id="SSF48150">
    <property type="entry name" value="DNA-glycosylase"/>
    <property type="match status" value="1"/>
</dbReference>
<evidence type="ECO:0000256" key="5">
    <source>
        <dbReference type="ARBA" id="ARBA00022023"/>
    </source>
</evidence>
<dbReference type="SMART" id="SM00525">
    <property type="entry name" value="FES"/>
    <property type="match status" value="1"/>
</dbReference>
<evidence type="ECO:0000256" key="4">
    <source>
        <dbReference type="ARBA" id="ARBA00012045"/>
    </source>
</evidence>
<dbReference type="GO" id="GO:0034039">
    <property type="term" value="F:8-oxo-7,8-dihydroguanine DNA N-glycosylase activity"/>
    <property type="evidence" value="ECO:0007669"/>
    <property type="project" value="TreeGrafter"/>
</dbReference>
<dbReference type="InterPro" id="IPR044298">
    <property type="entry name" value="MIG/MutY"/>
</dbReference>
<accession>A0A4V3I8M6</accession>
<evidence type="ECO:0000256" key="8">
    <source>
        <dbReference type="ARBA" id="ARBA00022763"/>
    </source>
</evidence>
<dbReference type="CDD" id="cd00056">
    <property type="entry name" value="ENDO3c"/>
    <property type="match status" value="1"/>
</dbReference>
<evidence type="ECO:0000313" key="18">
    <source>
        <dbReference type="Proteomes" id="UP000298252"/>
    </source>
</evidence>
<keyword evidence="13" id="KW-0326">Glycosidase</keyword>
<dbReference type="GO" id="GO:0006298">
    <property type="term" value="P:mismatch repair"/>
    <property type="evidence" value="ECO:0007669"/>
    <property type="project" value="TreeGrafter"/>
</dbReference>
<dbReference type="PANTHER" id="PTHR42944">
    <property type="entry name" value="ADENINE DNA GLYCOSYLASE"/>
    <property type="match status" value="1"/>
</dbReference>
<evidence type="ECO:0000256" key="9">
    <source>
        <dbReference type="ARBA" id="ARBA00022801"/>
    </source>
</evidence>
<evidence type="ECO:0000259" key="14">
    <source>
        <dbReference type="SMART" id="SM00478"/>
    </source>
</evidence>
<dbReference type="FunFam" id="1.10.340.30:FF:000003">
    <property type="entry name" value="A/G-specific adenine glycosylase"/>
    <property type="match status" value="1"/>
</dbReference>
<dbReference type="Proteomes" id="UP000199639">
    <property type="component" value="Unassembled WGS sequence"/>
</dbReference>